<protein>
    <recommendedName>
        <fullName evidence="3">Bacteriocin-type signal sequence-containing protein</fullName>
    </recommendedName>
</protein>
<dbReference type="InterPro" id="IPR058074">
    <property type="entry name" value="Bacteriocin-like"/>
</dbReference>
<organism evidence="1 2">
    <name type="scientific">Chryseobacterium tagetis</name>
    <dbReference type="NCBI Taxonomy" id="2801334"/>
    <lineage>
        <taxon>Bacteria</taxon>
        <taxon>Pseudomonadati</taxon>
        <taxon>Bacteroidota</taxon>
        <taxon>Flavobacteriia</taxon>
        <taxon>Flavobacteriales</taxon>
        <taxon>Weeksellaceae</taxon>
        <taxon>Chryseobacterium group</taxon>
        <taxon>Chryseobacterium</taxon>
    </lineage>
</organism>
<dbReference type="NCBIfam" id="NF047798">
    <property type="entry name" value="leader_Chryseo"/>
    <property type="match status" value="1"/>
</dbReference>
<evidence type="ECO:0000313" key="2">
    <source>
        <dbReference type="Proteomes" id="UP000618240"/>
    </source>
</evidence>
<evidence type="ECO:0008006" key="3">
    <source>
        <dbReference type="Google" id="ProtNLM"/>
    </source>
</evidence>
<proteinExistence type="predicted"/>
<keyword evidence="2" id="KW-1185">Reference proteome</keyword>
<evidence type="ECO:0000313" key="1">
    <source>
        <dbReference type="EMBL" id="MCA6068903.1"/>
    </source>
</evidence>
<sequence>MKNFKKMNRENLKEILGGVNHECNIDSDCATIPGCGICTLFMKKRVCIMFSYDPVTNSCPG</sequence>
<name>A0ABS8A6F0_9FLAO</name>
<accession>A0ABS8A6F0</accession>
<dbReference type="RefSeq" id="WP_225690106.1">
    <property type="nucleotide sequence ID" value="NZ_JAERSE020000005.1"/>
</dbReference>
<dbReference type="Proteomes" id="UP000618240">
    <property type="component" value="Unassembled WGS sequence"/>
</dbReference>
<reference evidence="1 2" key="1">
    <citation type="submission" date="2021-09" db="EMBL/GenBank/DDBJ databases">
        <title>Genome sequencing and assembly of Chryseobacterium sp. RG1.</title>
        <authorList>
            <person name="Chhetri G."/>
        </authorList>
    </citation>
    <scope>NUCLEOTIDE SEQUENCE [LARGE SCALE GENOMIC DNA]</scope>
    <source>
        <strain evidence="1 2">RG1</strain>
    </source>
</reference>
<dbReference type="EMBL" id="JAERSE020000005">
    <property type="protein sequence ID" value="MCA6068903.1"/>
    <property type="molecule type" value="Genomic_DNA"/>
</dbReference>
<gene>
    <name evidence="1" type="ORF">JI747_017190</name>
</gene>
<comment type="caution">
    <text evidence="1">The sequence shown here is derived from an EMBL/GenBank/DDBJ whole genome shotgun (WGS) entry which is preliminary data.</text>
</comment>